<organism evidence="1 2">
    <name type="scientific">Tumebacillus avium</name>
    <dbReference type="NCBI Taxonomy" id="1903704"/>
    <lineage>
        <taxon>Bacteria</taxon>
        <taxon>Bacillati</taxon>
        <taxon>Bacillota</taxon>
        <taxon>Bacilli</taxon>
        <taxon>Bacillales</taxon>
        <taxon>Alicyclobacillaceae</taxon>
        <taxon>Tumebacillus</taxon>
    </lineage>
</organism>
<keyword evidence="2" id="KW-1185">Reference proteome</keyword>
<name>A0A1Y0IPY4_9BACL</name>
<gene>
    <name evidence="1" type="ORF">CBW65_14705</name>
</gene>
<accession>A0A1Y0IPY4</accession>
<dbReference type="Proteomes" id="UP000195437">
    <property type="component" value="Chromosome"/>
</dbReference>
<evidence type="ECO:0000313" key="2">
    <source>
        <dbReference type="Proteomes" id="UP000195437"/>
    </source>
</evidence>
<dbReference type="KEGG" id="tum:CBW65_14705"/>
<proteinExistence type="predicted"/>
<dbReference type="EMBL" id="CP021434">
    <property type="protein sequence ID" value="ARU62109.1"/>
    <property type="molecule type" value="Genomic_DNA"/>
</dbReference>
<reference evidence="2" key="1">
    <citation type="submission" date="2017-05" db="EMBL/GenBank/DDBJ databases">
        <authorList>
            <person name="Sung H."/>
        </authorList>
    </citation>
    <scope>NUCLEOTIDE SEQUENCE [LARGE SCALE GENOMIC DNA]</scope>
    <source>
        <strain evidence="2">AR23208</strain>
    </source>
</reference>
<protein>
    <submittedName>
        <fullName evidence="1">Uncharacterized protein</fullName>
    </submittedName>
</protein>
<dbReference type="AlphaFoldDB" id="A0A1Y0IPY4"/>
<sequence>MKVQLMSVFERQHWERYSRTMVRVGNSAGYLFIHKKNHDRWYFRGYRVEAQGFYEAMTKLEERIFGIAGLSNGDLWERVGAMIGVNGIWGYQYKCKLRQGVWVWCGH</sequence>
<evidence type="ECO:0000313" key="1">
    <source>
        <dbReference type="EMBL" id="ARU62109.1"/>
    </source>
</evidence>